<accession>A0A4R2PXB2</accession>
<keyword evidence="1" id="KW-0472">Membrane</keyword>
<evidence type="ECO:0000313" key="4">
    <source>
        <dbReference type="Proteomes" id="UP000294835"/>
    </source>
</evidence>
<feature type="transmembrane region" description="Helical" evidence="1">
    <location>
        <begin position="225"/>
        <end position="249"/>
    </location>
</feature>
<protein>
    <submittedName>
        <fullName evidence="3">Uncharacterized protein (TIGR02186 family)</fullName>
    </submittedName>
</protein>
<keyword evidence="1" id="KW-1133">Transmembrane helix</keyword>
<evidence type="ECO:0000256" key="2">
    <source>
        <dbReference type="SAM" id="SignalP"/>
    </source>
</evidence>
<comment type="caution">
    <text evidence="3">The sequence shown here is derived from an EMBL/GenBank/DDBJ whole genome shotgun (WGS) entry which is preliminary data.</text>
</comment>
<dbReference type="InterPro" id="IPR019088">
    <property type="entry name" value="CHP02186-rel_TM"/>
</dbReference>
<reference evidence="3 4" key="1">
    <citation type="submission" date="2019-03" db="EMBL/GenBank/DDBJ databases">
        <title>Genomic Encyclopedia of Type Strains, Phase IV (KMG-IV): sequencing the most valuable type-strain genomes for metagenomic binning, comparative biology and taxonomic classification.</title>
        <authorList>
            <person name="Goeker M."/>
        </authorList>
    </citation>
    <scope>NUCLEOTIDE SEQUENCE [LARGE SCALE GENOMIC DNA]</scope>
    <source>
        <strain evidence="3 4">DSM 18063</strain>
    </source>
</reference>
<gene>
    <name evidence="3" type="ORF">EV662_10959</name>
</gene>
<evidence type="ECO:0000313" key="3">
    <source>
        <dbReference type="EMBL" id="TCP39934.1"/>
    </source>
</evidence>
<name>A0A4R2PXB2_9RHOB</name>
<feature type="signal peptide" evidence="2">
    <location>
        <begin position="1"/>
        <end position="18"/>
    </location>
</feature>
<dbReference type="EMBL" id="SLXP01000009">
    <property type="protein sequence ID" value="TCP39934.1"/>
    <property type="molecule type" value="Genomic_DNA"/>
</dbReference>
<dbReference type="AlphaFoldDB" id="A0A4R2PXB2"/>
<organism evidence="3 4">
    <name type="scientific">Rhodovulum marinum</name>
    <dbReference type="NCBI Taxonomy" id="320662"/>
    <lineage>
        <taxon>Bacteria</taxon>
        <taxon>Pseudomonadati</taxon>
        <taxon>Pseudomonadota</taxon>
        <taxon>Alphaproteobacteria</taxon>
        <taxon>Rhodobacterales</taxon>
        <taxon>Paracoccaceae</taxon>
        <taxon>Rhodovulum</taxon>
    </lineage>
</organism>
<sequence length="251" mass="27063">MLWRVLLLCLFAALPARGETVVAGLSQTRVAITTNFAGSEILIFGAVRREAPLPAGPLHVVVTVAGPSTPVTVRRKDRRAGIWVNTDAVEIDAAPSFYAVAATAPLAETLSDTEDLRRKVSIQRAIRAVGSATESADAQTFTEALIRIRKDKGLYQELPGAVTLSEDTLFRTSIALPANLTEGDYTTRIFLTREGTVIDAYDTTIGVRKVGLERWTYTLAHERPLVYGILSLAIAIGAGWGASALFRLVRG</sequence>
<keyword evidence="1" id="KW-0812">Transmembrane</keyword>
<dbReference type="Proteomes" id="UP000294835">
    <property type="component" value="Unassembled WGS sequence"/>
</dbReference>
<keyword evidence="2" id="KW-0732">Signal</keyword>
<dbReference type="OrthoDB" id="9815212at2"/>
<feature type="chain" id="PRO_5020701740" evidence="2">
    <location>
        <begin position="19"/>
        <end position="251"/>
    </location>
</feature>
<evidence type="ECO:0000256" key="1">
    <source>
        <dbReference type="SAM" id="Phobius"/>
    </source>
</evidence>
<keyword evidence="4" id="KW-1185">Reference proteome</keyword>
<dbReference type="RefSeq" id="WP_132463650.1">
    <property type="nucleotide sequence ID" value="NZ_SLXP01000009.1"/>
</dbReference>
<proteinExistence type="predicted"/>
<dbReference type="Pfam" id="PF09608">
    <property type="entry name" value="Alph_Pro_TM"/>
    <property type="match status" value="1"/>
</dbReference>